<dbReference type="RefSeq" id="WP_106764723.1">
    <property type="nucleotide sequence ID" value="NZ_PXNP01000104.1"/>
</dbReference>
<dbReference type="AlphaFoldDB" id="A0A2T1K4U3"/>
<gene>
    <name evidence="2" type="ORF">C7H09_16400</name>
</gene>
<dbReference type="EMBL" id="PXNP01000104">
    <property type="protein sequence ID" value="PSF05179.1"/>
    <property type="molecule type" value="Genomic_DNA"/>
</dbReference>
<reference evidence="2 3" key="1">
    <citation type="submission" date="2018-03" db="EMBL/GenBank/DDBJ databases">
        <title>Marinobacter brunus sp. nov., a marine bacterium of Gamma-proteobacteria isolated from the surface seawater of the South China Sea.</title>
        <authorList>
            <person name="Cheng H."/>
            <person name="Wu Y.-H."/>
            <person name="Xamxidin M."/>
            <person name="Xu X.-W."/>
        </authorList>
    </citation>
    <scope>NUCLEOTIDE SEQUENCE [LARGE SCALE GENOMIC DNA]</scope>
    <source>
        <strain evidence="2 3">NH169-3</strain>
    </source>
</reference>
<dbReference type="Proteomes" id="UP000239866">
    <property type="component" value="Unassembled WGS sequence"/>
</dbReference>
<accession>A0A2T1K4U3</accession>
<protein>
    <recommendedName>
        <fullName evidence="4">NAD synthetase</fullName>
    </recommendedName>
</protein>
<keyword evidence="1" id="KW-1133">Transmembrane helix</keyword>
<keyword evidence="3" id="KW-1185">Reference proteome</keyword>
<evidence type="ECO:0000313" key="3">
    <source>
        <dbReference type="Proteomes" id="UP000239866"/>
    </source>
</evidence>
<sequence>MSEVKANQRESEMVLEAAGAALSCGAMVLGWVVVLTSGAAISFSGGASSVLTVIAYGAASASTAQCINGVARTAIEANNPEWNDMLDSQEWYQNATLAIDVVSIGGASAAGLMTIRGIKLLNAQGITVKEALKGLNRQQRKRLSKEIARSNAPGISNTMIKFFERAGQIEKRWSNQAIRTTTLRQLKDAIGASLTFAGSALGGSIRSIAVAVVAEE</sequence>
<comment type="caution">
    <text evidence="2">The sequence shown here is derived from an EMBL/GenBank/DDBJ whole genome shotgun (WGS) entry which is preliminary data.</text>
</comment>
<keyword evidence="1" id="KW-0812">Transmembrane</keyword>
<evidence type="ECO:0008006" key="4">
    <source>
        <dbReference type="Google" id="ProtNLM"/>
    </source>
</evidence>
<feature type="transmembrane region" description="Helical" evidence="1">
    <location>
        <begin position="50"/>
        <end position="71"/>
    </location>
</feature>
<feature type="transmembrane region" description="Helical" evidence="1">
    <location>
        <begin position="20"/>
        <end position="43"/>
    </location>
</feature>
<name>A0A2T1K4U3_9GAMM</name>
<dbReference type="OrthoDB" id="6828104at2"/>
<evidence type="ECO:0000313" key="2">
    <source>
        <dbReference type="EMBL" id="PSF05179.1"/>
    </source>
</evidence>
<organism evidence="2 3">
    <name type="scientific">Marinobacter fuscus</name>
    <dbReference type="NCBI Taxonomy" id="2109942"/>
    <lineage>
        <taxon>Bacteria</taxon>
        <taxon>Pseudomonadati</taxon>
        <taxon>Pseudomonadota</taxon>
        <taxon>Gammaproteobacteria</taxon>
        <taxon>Pseudomonadales</taxon>
        <taxon>Marinobacteraceae</taxon>
        <taxon>Marinobacter</taxon>
    </lineage>
</organism>
<evidence type="ECO:0000256" key="1">
    <source>
        <dbReference type="SAM" id="Phobius"/>
    </source>
</evidence>
<keyword evidence="1" id="KW-0472">Membrane</keyword>
<proteinExistence type="predicted"/>